<dbReference type="InterPro" id="IPR041581">
    <property type="entry name" value="Glyoxalase_6"/>
</dbReference>
<evidence type="ECO:0000313" key="3">
    <source>
        <dbReference type="Proteomes" id="UP001596174"/>
    </source>
</evidence>
<dbReference type="InterPro" id="IPR037523">
    <property type="entry name" value="VOC_core"/>
</dbReference>
<comment type="caution">
    <text evidence="2">The sequence shown here is derived from an EMBL/GenBank/DDBJ whole genome shotgun (WGS) entry which is preliminary data.</text>
</comment>
<evidence type="ECO:0000313" key="2">
    <source>
        <dbReference type="EMBL" id="MFC5909296.1"/>
    </source>
</evidence>
<dbReference type="SUPFAM" id="SSF54593">
    <property type="entry name" value="Glyoxalase/Bleomycin resistance protein/Dihydroxybiphenyl dioxygenase"/>
    <property type="match status" value="1"/>
</dbReference>
<organism evidence="2 3">
    <name type="scientific">Streptacidiphilus monticola</name>
    <dbReference type="NCBI Taxonomy" id="2161674"/>
    <lineage>
        <taxon>Bacteria</taxon>
        <taxon>Bacillati</taxon>
        <taxon>Actinomycetota</taxon>
        <taxon>Actinomycetes</taxon>
        <taxon>Kitasatosporales</taxon>
        <taxon>Streptomycetaceae</taxon>
        <taxon>Streptacidiphilus</taxon>
    </lineage>
</organism>
<feature type="domain" description="VOC" evidence="1">
    <location>
        <begin position="4"/>
        <end position="125"/>
    </location>
</feature>
<dbReference type="RefSeq" id="WP_380584967.1">
    <property type="nucleotide sequence ID" value="NZ_JBHSQJ010000078.1"/>
</dbReference>
<evidence type="ECO:0000259" key="1">
    <source>
        <dbReference type="PROSITE" id="PS51819"/>
    </source>
</evidence>
<dbReference type="PANTHER" id="PTHR35908:SF1">
    <property type="entry name" value="CONSERVED PROTEIN"/>
    <property type="match status" value="1"/>
</dbReference>
<dbReference type="CDD" id="cd06587">
    <property type="entry name" value="VOC"/>
    <property type="match status" value="1"/>
</dbReference>
<dbReference type="PANTHER" id="PTHR35908">
    <property type="entry name" value="HYPOTHETICAL FUSION PROTEIN"/>
    <property type="match status" value="1"/>
</dbReference>
<accession>A0ABW1G661</accession>
<name>A0ABW1G661_9ACTN</name>
<dbReference type="Proteomes" id="UP001596174">
    <property type="component" value="Unassembled WGS sequence"/>
</dbReference>
<dbReference type="EMBL" id="JBHSQJ010000078">
    <property type="protein sequence ID" value="MFC5909296.1"/>
    <property type="molecule type" value="Genomic_DNA"/>
</dbReference>
<dbReference type="InterPro" id="IPR029068">
    <property type="entry name" value="Glyas_Bleomycin-R_OHBP_Dase"/>
</dbReference>
<dbReference type="PROSITE" id="PS51819">
    <property type="entry name" value="VOC"/>
    <property type="match status" value="1"/>
</dbReference>
<sequence length="125" mass="13806">MIGRVQTYALDCPDPLALARFYQQLVGGEIEEDDEIQDSDDGWVTLKPESGTPISFQRVPGFVAPTWPSQERGQQGHIDIGVGDIAKAHEQVLSLGAELLEDWDGAKSWRVYADPAGHPFCLVRE</sequence>
<dbReference type="Gene3D" id="3.10.180.10">
    <property type="entry name" value="2,3-Dihydroxybiphenyl 1,2-Dioxygenase, domain 1"/>
    <property type="match status" value="1"/>
</dbReference>
<proteinExistence type="predicted"/>
<gene>
    <name evidence="2" type="ORF">ACFP3V_19000</name>
</gene>
<keyword evidence="3" id="KW-1185">Reference proteome</keyword>
<reference evidence="3" key="1">
    <citation type="journal article" date="2019" name="Int. J. Syst. Evol. Microbiol.">
        <title>The Global Catalogue of Microorganisms (GCM) 10K type strain sequencing project: providing services to taxonomists for standard genome sequencing and annotation.</title>
        <authorList>
            <consortium name="The Broad Institute Genomics Platform"/>
            <consortium name="The Broad Institute Genome Sequencing Center for Infectious Disease"/>
            <person name="Wu L."/>
            <person name="Ma J."/>
        </authorList>
    </citation>
    <scope>NUCLEOTIDE SEQUENCE [LARGE SCALE GENOMIC DNA]</scope>
    <source>
        <strain evidence="3">JCM 4816</strain>
    </source>
</reference>
<dbReference type="Pfam" id="PF18029">
    <property type="entry name" value="Glyoxalase_6"/>
    <property type="match status" value="1"/>
</dbReference>
<protein>
    <submittedName>
        <fullName evidence="2">VOC family protein</fullName>
    </submittedName>
</protein>